<feature type="transmembrane region" description="Helical" evidence="12">
    <location>
        <begin position="178"/>
        <end position="198"/>
    </location>
</feature>
<evidence type="ECO:0000256" key="4">
    <source>
        <dbReference type="ARBA" id="ARBA00022475"/>
    </source>
</evidence>
<evidence type="ECO:0000259" key="14">
    <source>
        <dbReference type="Pfam" id="PF22776"/>
    </source>
</evidence>
<organism evidence="15 16">
    <name type="scientific">Thiobacillus denitrificans</name>
    <dbReference type="NCBI Taxonomy" id="36861"/>
    <lineage>
        <taxon>Bacteria</taxon>
        <taxon>Pseudomonadati</taxon>
        <taxon>Pseudomonadota</taxon>
        <taxon>Betaproteobacteria</taxon>
        <taxon>Nitrosomonadales</taxon>
        <taxon>Thiobacillaceae</taxon>
        <taxon>Thiobacillus</taxon>
    </lineage>
</organism>
<dbReference type="RefSeq" id="WP_059751718.1">
    <property type="nucleotide sequence ID" value="NZ_LDUG01000008.1"/>
</dbReference>
<dbReference type="InterPro" id="IPR003855">
    <property type="entry name" value="K+_transporter"/>
</dbReference>
<dbReference type="GO" id="GO:0015293">
    <property type="term" value="F:symporter activity"/>
    <property type="evidence" value="ECO:0007669"/>
    <property type="project" value="UniProtKB-UniRule"/>
</dbReference>
<dbReference type="AlphaFoldDB" id="A0A119CXX6"/>
<evidence type="ECO:0000256" key="5">
    <source>
        <dbReference type="ARBA" id="ARBA00022538"/>
    </source>
</evidence>
<keyword evidence="8 12" id="KW-0630">Potassium</keyword>
<feature type="transmembrane region" description="Helical" evidence="12">
    <location>
        <begin position="294"/>
        <end position="321"/>
    </location>
</feature>
<protein>
    <recommendedName>
        <fullName evidence="12">Probable potassium transport system protein Kup</fullName>
    </recommendedName>
</protein>
<sequence>MSAPHSRNNDSQNNKLLTLVLGAVGVVFGDIGTSPLYALKEAFNGPHGADINPANILGVLSLMLWALILVVSLKYVLFIMRADNKGEGGIMALIALTQRLFHANSRRKWVLLTLGLFGAALFYGDSMITPAISVLSAVEGLEVAAPALHHYIIPIALSVLVGLFLIQSQGTALVGKLFGPVMILWFIVLALLGLLSIAETPAVLAAFNPLNGFAYFQTHGITGLVILGAVVLAVTGGEALYADMGHFGKRPIRYAWLGFVFPALALNYLGQGALLLRDPAAAKNPFYLLAPEWALYPMILLATLATIIASQAVISGAFSVTRQAILLGYLPRMQVRHTSDQAIGQIYIPFINWTLLAGVALLILGFQSSSNLASAYGIAVTGTMAIDTILAFTVAWALWKWSLPTVISGAAFFLIIDLAFFGANVPKVVHGGWFPLVIGLVIFTLLTTWKRGRELLLQRMQSDDIDLASFIEGITAFDHQRVSGTAIFLHATGKGVPHALLHNLSHNKVLHERVVILRAITEEVPSIPDAERIRLTELGSGFYRLEIRFGFREEPDIPKALQLCDALGLHFAMMETSFFLSRETLIPTKMPGMALWRENIFATMAQNAESAMRFFKLPVNRVVELGTQIEI</sequence>
<feature type="transmembrane region" description="Helical" evidence="12">
    <location>
        <begin position="148"/>
        <end position="166"/>
    </location>
</feature>
<comment type="subcellular location">
    <subcellularLocation>
        <location evidence="12">Cell membrane</location>
        <topology evidence="12">Multi-pass membrane protein</topology>
    </subcellularLocation>
    <subcellularLocation>
        <location evidence="1">Membrane</location>
        <topology evidence="1">Multi-pass membrane protein</topology>
    </subcellularLocation>
</comment>
<feature type="transmembrane region" description="Helical" evidence="12">
    <location>
        <begin position="218"/>
        <end position="242"/>
    </location>
</feature>
<evidence type="ECO:0000256" key="2">
    <source>
        <dbReference type="ARBA" id="ARBA00007019"/>
    </source>
</evidence>
<keyword evidence="4 12" id="KW-1003">Cell membrane</keyword>
<evidence type="ECO:0000259" key="13">
    <source>
        <dbReference type="Pfam" id="PF02705"/>
    </source>
</evidence>
<dbReference type="EMBL" id="LDUG01000008">
    <property type="protein sequence ID" value="KVW98928.1"/>
    <property type="molecule type" value="Genomic_DNA"/>
</dbReference>
<dbReference type="InterPro" id="IPR053952">
    <property type="entry name" value="K_trans_C"/>
</dbReference>
<feature type="transmembrane region" description="Helical" evidence="12">
    <location>
        <begin position="109"/>
        <end position="128"/>
    </location>
</feature>
<comment type="function">
    <text evidence="12">Transport of potassium into the cell. Likely operates as a K(+):H(+) symporter.</text>
</comment>
<evidence type="ECO:0000313" key="16">
    <source>
        <dbReference type="Proteomes" id="UP000064243"/>
    </source>
</evidence>
<evidence type="ECO:0000256" key="8">
    <source>
        <dbReference type="ARBA" id="ARBA00022958"/>
    </source>
</evidence>
<evidence type="ECO:0000256" key="11">
    <source>
        <dbReference type="ARBA" id="ARBA00023136"/>
    </source>
</evidence>
<keyword evidence="3 12" id="KW-0813">Transport</keyword>
<keyword evidence="7 12" id="KW-0769">Symport</keyword>
<comment type="caution">
    <text evidence="15">The sequence shown here is derived from an EMBL/GenBank/DDBJ whole genome shotgun (WGS) entry which is preliminary data.</text>
</comment>
<keyword evidence="5 12" id="KW-0633">Potassium transport</keyword>
<evidence type="ECO:0000256" key="6">
    <source>
        <dbReference type="ARBA" id="ARBA00022692"/>
    </source>
</evidence>
<dbReference type="Pfam" id="PF02705">
    <property type="entry name" value="K_trans"/>
    <property type="match status" value="1"/>
</dbReference>
<name>A0A119CXX6_THIDE</name>
<dbReference type="PANTHER" id="PTHR30540">
    <property type="entry name" value="OSMOTIC STRESS POTASSIUM TRANSPORTER"/>
    <property type="match status" value="1"/>
</dbReference>
<evidence type="ECO:0000256" key="7">
    <source>
        <dbReference type="ARBA" id="ARBA00022847"/>
    </source>
</evidence>
<feature type="transmembrane region" description="Helical" evidence="12">
    <location>
        <begin position="406"/>
        <end position="425"/>
    </location>
</feature>
<accession>A0A119CXX6</accession>
<dbReference type="Pfam" id="PF22776">
    <property type="entry name" value="K_trans_C"/>
    <property type="match status" value="1"/>
</dbReference>
<evidence type="ECO:0000256" key="9">
    <source>
        <dbReference type="ARBA" id="ARBA00022989"/>
    </source>
</evidence>
<keyword evidence="11 12" id="KW-0472">Membrane</keyword>
<comment type="similarity">
    <text evidence="2 12">Belongs to the HAK/KUP transporter (TC 2.A.72) family.</text>
</comment>
<feature type="transmembrane region" description="Helical" evidence="12">
    <location>
        <begin position="342"/>
        <end position="364"/>
    </location>
</feature>
<dbReference type="Proteomes" id="UP000064243">
    <property type="component" value="Unassembled WGS sequence"/>
</dbReference>
<dbReference type="InterPro" id="IPR053951">
    <property type="entry name" value="K_trans_N"/>
</dbReference>
<dbReference type="InterPro" id="IPR023051">
    <property type="entry name" value="Kup"/>
</dbReference>
<dbReference type="GO" id="GO:0005886">
    <property type="term" value="C:plasma membrane"/>
    <property type="evidence" value="ECO:0007669"/>
    <property type="project" value="UniProtKB-SubCell"/>
</dbReference>
<evidence type="ECO:0000256" key="3">
    <source>
        <dbReference type="ARBA" id="ARBA00022448"/>
    </source>
</evidence>
<dbReference type="OrthoDB" id="9805577at2"/>
<evidence type="ECO:0000313" key="15">
    <source>
        <dbReference type="EMBL" id="KVW98928.1"/>
    </source>
</evidence>
<reference evidence="15 16" key="1">
    <citation type="journal article" date="2015" name="Appl. Environ. Microbiol.">
        <title>Aerobic and Anaerobic Thiosulfate Oxidation by a Cold-Adapted, Subglacial Chemoautotroph.</title>
        <authorList>
            <person name="Harrold Z.R."/>
            <person name="Skidmore M.L."/>
            <person name="Hamilton T.L."/>
            <person name="Desch L."/>
            <person name="Amada K."/>
            <person name="van Gelder W."/>
            <person name="Glover K."/>
            <person name="Roden E.E."/>
            <person name="Boyd E.S."/>
        </authorList>
    </citation>
    <scope>NUCLEOTIDE SEQUENCE [LARGE SCALE GENOMIC DNA]</scope>
    <source>
        <strain evidence="15 16">RG</strain>
    </source>
</reference>
<evidence type="ECO:0000256" key="1">
    <source>
        <dbReference type="ARBA" id="ARBA00004141"/>
    </source>
</evidence>
<comment type="catalytic activity">
    <reaction evidence="12">
        <text>K(+)(in) + H(+)(in) = K(+)(out) + H(+)(out)</text>
        <dbReference type="Rhea" id="RHEA:28490"/>
        <dbReference type="ChEBI" id="CHEBI:15378"/>
        <dbReference type="ChEBI" id="CHEBI:29103"/>
    </reaction>
</comment>
<evidence type="ECO:0000256" key="10">
    <source>
        <dbReference type="ARBA" id="ARBA00023065"/>
    </source>
</evidence>
<keyword evidence="10 12" id="KW-0406">Ion transport</keyword>
<feature type="transmembrane region" description="Helical" evidence="12">
    <location>
        <begin position="254"/>
        <end position="274"/>
    </location>
</feature>
<feature type="domain" description="K+ potassium transporter integral membrane" evidence="13">
    <location>
        <begin position="20"/>
        <end position="472"/>
    </location>
</feature>
<dbReference type="GO" id="GO:0015079">
    <property type="term" value="F:potassium ion transmembrane transporter activity"/>
    <property type="evidence" value="ECO:0007669"/>
    <property type="project" value="UniProtKB-UniRule"/>
</dbReference>
<keyword evidence="9 12" id="KW-1133">Transmembrane helix</keyword>
<feature type="transmembrane region" description="Helical" evidence="12">
    <location>
        <begin position="53"/>
        <end position="77"/>
    </location>
</feature>
<feature type="domain" description="K+ potassium transporter C-terminal" evidence="14">
    <location>
        <begin position="483"/>
        <end position="631"/>
    </location>
</feature>
<feature type="transmembrane region" description="Helical" evidence="12">
    <location>
        <begin position="376"/>
        <end position="399"/>
    </location>
</feature>
<keyword evidence="16" id="KW-1185">Reference proteome</keyword>
<feature type="transmembrane region" description="Helical" evidence="12">
    <location>
        <begin position="431"/>
        <end position="449"/>
    </location>
</feature>
<gene>
    <name evidence="12" type="primary">kup</name>
    <name evidence="15" type="ORF">ABW22_02660</name>
</gene>
<evidence type="ECO:0000256" key="12">
    <source>
        <dbReference type="HAMAP-Rule" id="MF_01522"/>
    </source>
</evidence>
<keyword evidence="6 12" id="KW-0812">Transmembrane</keyword>
<proteinExistence type="inferred from homology"/>
<dbReference type="PATRIC" id="fig|36861.3.peg.3399"/>
<dbReference type="HAMAP" id="MF_01522">
    <property type="entry name" value="Kup"/>
    <property type="match status" value="1"/>
</dbReference>
<dbReference type="PANTHER" id="PTHR30540:SF79">
    <property type="entry name" value="LOW AFFINITY POTASSIUM TRANSPORT SYSTEM PROTEIN KUP"/>
    <property type="match status" value="1"/>
</dbReference>